<protein>
    <submittedName>
        <fullName evidence="5">Osmotically-inducible lipoprotein OsmE</fullName>
    </submittedName>
</protein>
<keyword evidence="1 3" id="KW-0732">Signal</keyword>
<dbReference type="PROSITE" id="PS51257">
    <property type="entry name" value="PROKAR_LIPOPROTEIN"/>
    <property type="match status" value="1"/>
</dbReference>
<evidence type="ECO:0000313" key="6">
    <source>
        <dbReference type="Proteomes" id="UP000320591"/>
    </source>
</evidence>
<evidence type="ECO:0000256" key="1">
    <source>
        <dbReference type="ARBA" id="ARBA00022729"/>
    </source>
</evidence>
<dbReference type="GO" id="GO:0019867">
    <property type="term" value="C:outer membrane"/>
    <property type="evidence" value="ECO:0007669"/>
    <property type="project" value="InterPro"/>
</dbReference>
<evidence type="ECO:0000259" key="4">
    <source>
        <dbReference type="Pfam" id="PF04355"/>
    </source>
</evidence>
<name>A0A5B8IAY9_9GAMM</name>
<reference evidence="5 6" key="1">
    <citation type="journal article" date="2019" name="Environ. Microbiol.">
        <title>The phytopathogenic nature of Dickeya aquatica 174/2 and the dynamic early evolution of Dickeya pathogenicity.</title>
        <authorList>
            <person name="Duprey A."/>
            <person name="Taib N."/>
            <person name="Leonard S."/>
            <person name="Garin T."/>
            <person name="Flandrois J.P."/>
            <person name="Nasser W."/>
            <person name="Brochier-Armanet C."/>
            <person name="Reverchon S."/>
        </authorList>
    </citation>
    <scope>NUCLEOTIDE SEQUENCE [LARGE SCALE GENOMIC DNA]</scope>
    <source>
        <strain evidence="5 6">NCPPB 569</strain>
    </source>
</reference>
<dbReference type="KEGG" id="dic:Dpoa569_0001834"/>
<keyword evidence="2" id="KW-0472">Membrane</keyword>
<organism evidence="5 6">
    <name type="scientific">Dickeya poaceiphila</name>
    <dbReference type="NCBI Taxonomy" id="568768"/>
    <lineage>
        <taxon>Bacteria</taxon>
        <taxon>Pseudomonadati</taxon>
        <taxon>Pseudomonadota</taxon>
        <taxon>Gammaproteobacteria</taxon>
        <taxon>Enterobacterales</taxon>
        <taxon>Pectobacteriaceae</taxon>
        <taxon>Dickeya</taxon>
    </lineage>
</organism>
<keyword evidence="6" id="KW-1185">Reference proteome</keyword>
<evidence type="ECO:0000313" key="5">
    <source>
        <dbReference type="EMBL" id="QDX29987.1"/>
    </source>
</evidence>
<feature type="signal peptide" evidence="3">
    <location>
        <begin position="1"/>
        <end position="26"/>
    </location>
</feature>
<dbReference type="AlphaFoldDB" id="A0A5B8IAY9"/>
<sequence length="109" mass="12314">MKKKRLFMYIAASALLLSGCMVYDRAENFFTKPVVKDVKKGMSQQEVNRIAGPASTQATMLHARGTCNTYVLGTHDGKIQYYFVSFDETGHVLNKGFQSCQEYDTNPKF</sequence>
<dbReference type="Pfam" id="PF04355">
    <property type="entry name" value="BamE"/>
    <property type="match status" value="1"/>
</dbReference>
<feature type="chain" id="PRO_5023048803" evidence="3">
    <location>
        <begin position="27"/>
        <end position="109"/>
    </location>
</feature>
<accession>A0A5B8IAY9</accession>
<feature type="domain" description="Outer membrane protein assembly factor BamE" evidence="4">
    <location>
        <begin position="28"/>
        <end position="95"/>
    </location>
</feature>
<dbReference type="OrthoDB" id="7003922at2"/>
<evidence type="ECO:0000256" key="3">
    <source>
        <dbReference type="SAM" id="SignalP"/>
    </source>
</evidence>
<dbReference type="Proteomes" id="UP000320591">
    <property type="component" value="Chromosome"/>
</dbReference>
<dbReference type="InterPro" id="IPR007450">
    <property type="entry name" value="BamE_dom"/>
</dbReference>
<evidence type="ECO:0000256" key="2">
    <source>
        <dbReference type="ARBA" id="ARBA00023136"/>
    </source>
</evidence>
<keyword evidence="5" id="KW-0449">Lipoprotein</keyword>
<proteinExistence type="predicted"/>
<dbReference type="Gene3D" id="3.30.1450.10">
    <property type="match status" value="1"/>
</dbReference>
<dbReference type="STRING" id="568768.GCA_000406125_02027"/>
<dbReference type="EMBL" id="CP042220">
    <property type="protein sequence ID" value="QDX29987.1"/>
    <property type="molecule type" value="Genomic_DNA"/>
</dbReference>
<dbReference type="NCBIfam" id="NF008423">
    <property type="entry name" value="PRK11251.1"/>
    <property type="match status" value="1"/>
</dbReference>
<gene>
    <name evidence="5" type="primary">osmE</name>
    <name evidence="5" type="ORF">Dpoa569_0001834</name>
</gene>
<dbReference type="RefSeq" id="WP_042870715.1">
    <property type="nucleotide sequence ID" value="NZ_CM001975.1"/>
</dbReference>
<dbReference type="InterPro" id="IPR037873">
    <property type="entry name" value="BamE-like"/>
</dbReference>